<evidence type="ECO:0000256" key="1">
    <source>
        <dbReference type="SAM" id="Phobius"/>
    </source>
</evidence>
<proteinExistence type="predicted"/>
<keyword evidence="3" id="KW-1185">Reference proteome</keyword>
<dbReference type="Proteomes" id="UP001163828">
    <property type="component" value="Unassembled WGS sequence"/>
</dbReference>
<gene>
    <name evidence="2" type="ORF">F5050DRAFT_1060868</name>
</gene>
<sequence>MYALVLPMISSGLLFFLQLTMDKQATFGTVFTIVFTGCSSLFPCILFGISILVLITSATISCIAFSLTCSFGHCVLQRKGFHFSFVLH</sequence>
<evidence type="ECO:0000313" key="3">
    <source>
        <dbReference type="Proteomes" id="UP001163828"/>
    </source>
</evidence>
<organism evidence="2 3">
    <name type="scientific">Lentinula boryana</name>
    <dbReference type="NCBI Taxonomy" id="40481"/>
    <lineage>
        <taxon>Eukaryota</taxon>
        <taxon>Fungi</taxon>
        <taxon>Dikarya</taxon>
        <taxon>Basidiomycota</taxon>
        <taxon>Agaricomycotina</taxon>
        <taxon>Agaricomycetes</taxon>
        <taxon>Agaricomycetidae</taxon>
        <taxon>Agaricales</taxon>
        <taxon>Marasmiineae</taxon>
        <taxon>Omphalotaceae</taxon>
        <taxon>Lentinula</taxon>
    </lineage>
</organism>
<feature type="transmembrane region" description="Helical" evidence="1">
    <location>
        <begin position="32"/>
        <end position="55"/>
    </location>
</feature>
<comment type="caution">
    <text evidence="2">The sequence shown here is derived from an EMBL/GenBank/DDBJ whole genome shotgun (WGS) entry which is preliminary data.</text>
</comment>
<dbReference type="EMBL" id="MU790544">
    <property type="protein sequence ID" value="KAJ3999172.1"/>
    <property type="molecule type" value="Genomic_DNA"/>
</dbReference>
<evidence type="ECO:0000313" key="2">
    <source>
        <dbReference type="EMBL" id="KAJ3999172.1"/>
    </source>
</evidence>
<keyword evidence="1" id="KW-0472">Membrane</keyword>
<accession>A0ABQ8QKK6</accession>
<keyword evidence="1" id="KW-1133">Transmembrane helix</keyword>
<keyword evidence="1" id="KW-0812">Transmembrane</keyword>
<name>A0ABQ8QKK6_9AGAR</name>
<protein>
    <submittedName>
        <fullName evidence="2">Uncharacterized protein</fullName>
    </submittedName>
</protein>
<reference evidence="2" key="1">
    <citation type="submission" date="2022-08" db="EMBL/GenBank/DDBJ databases">
        <authorList>
            <consortium name="DOE Joint Genome Institute"/>
            <person name="Min B."/>
            <person name="Riley R."/>
            <person name="Sierra-Patev S."/>
            <person name="Naranjo-Ortiz M."/>
            <person name="Looney B."/>
            <person name="Konkel Z."/>
            <person name="Slot J.C."/>
            <person name="Sakamoto Y."/>
            <person name="Steenwyk J.L."/>
            <person name="Rokas A."/>
            <person name="Carro J."/>
            <person name="Camarero S."/>
            <person name="Ferreira P."/>
            <person name="Molpeceres G."/>
            <person name="Ruiz-Duenas F.J."/>
            <person name="Serrano A."/>
            <person name="Henrissat B."/>
            <person name="Drula E."/>
            <person name="Hughes K.W."/>
            <person name="Mata J.L."/>
            <person name="Ishikawa N.K."/>
            <person name="Vargas-Isla R."/>
            <person name="Ushijima S."/>
            <person name="Smith C.A."/>
            <person name="Ahrendt S."/>
            <person name="Andreopoulos W."/>
            <person name="He G."/>
            <person name="Labutti K."/>
            <person name="Lipzen A."/>
            <person name="Ng V."/>
            <person name="Sandor L."/>
            <person name="Barry K."/>
            <person name="Martinez A.T."/>
            <person name="Xiao Y."/>
            <person name="Gibbons J.G."/>
            <person name="Terashima K."/>
            <person name="Hibbett D.S."/>
            <person name="Grigoriev I.V."/>
        </authorList>
    </citation>
    <scope>NUCLEOTIDE SEQUENCE</scope>
    <source>
        <strain evidence="2">TFB10827</strain>
    </source>
</reference>